<keyword evidence="1" id="KW-0378">Hydrolase</keyword>
<dbReference type="RefSeq" id="WP_274358722.1">
    <property type="nucleotide sequence ID" value="NZ_CP118101.1"/>
</dbReference>
<dbReference type="PANTHER" id="PTHR48098:SF3">
    <property type="entry name" value="IRON(III) ENTEROBACTIN ESTERASE"/>
    <property type="match status" value="1"/>
</dbReference>
<gene>
    <name evidence="1" type="ORF">PUW23_13980</name>
</gene>
<reference evidence="1" key="1">
    <citation type="submission" date="2023-02" db="EMBL/GenBank/DDBJ databases">
        <title>Pathogen: clinical or host-associated sample.</title>
        <authorList>
            <person name="Hergert J."/>
            <person name="Casey R."/>
            <person name="Wagner J."/>
            <person name="Young E.L."/>
            <person name="Oakeson K.F."/>
        </authorList>
    </citation>
    <scope>NUCLEOTIDE SEQUENCE</scope>
    <source>
        <strain evidence="1">2022CK-00830</strain>
    </source>
</reference>
<sequence>MRGKLTTYQFENRNIYIYTPPSYDDNDADLFPAVIVQDGSYLFVDSMEELEADFASGATQEVLFIGIEPSRRDCEYTPWEAEPLQEGEVFAGEGNQYLDFVTERVLPFARERYRITEDASQIGITGGSLGALISLYAAFQEPDYFGRFIMMSASLWFERFVAFVESSTFTQNDVRMYIYVGETEGVGRDNLQQYMVPNTKKVYHILQDKVPGGKNHIMLETDPEGVHSHQYFNKYFPSGMRFAYPGPNAN</sequence>
<dbReference type="GO" id="GO:0016787">
    <property type="term" value="F:hydrolase activity"/>
    <property type="evidence" value="ECO:0007669"/>
    <property type="project" value="UniProtKB-KW"/>
</dbReference>
<accession>A0AAX3MTM2</accession>
<dbReference type="SUPFAM" id="SSF53474">
    <property type="entry name" value="alpha/beta-Hydrolases"/>
    <property type="match status" value="1"/>
</dbReference>
<dbReference type="Pfam" id="PF00756">
    <property type="entry name" value="Esterase"/>
    <property type="match status" value="1"/>
</dbReference>
<dbReference type="AlphaFoldDB" id="A0AAX3MTM2"/>
<dbReference type="InterPro" id="IPR029058">
    <property type="entry name" value="AB_hydrolase_fold"/>
</dbReference>
<evidence type="ECO:0000313" key="2">
    <source>
        <dbReference type="Proteomes" id="UP001220962"/>
    </source>
</evidence>
<dbReference type="InterPro" id="IPR050583">
    <property type="entry name" value="Mycobacterial_A85_antigen"/>
</dbReference>
<dbReference type="InterPro" id="IPR000801">
    <property type="entry name" value="Esterase-like"/>
</dbReference>
<dbReference type="PANTHER" id="PTHR48098">
    <property type="entry name" value="ENTEROCHELIN ESTERASE-RELATED"/>
    <property type="match status" value="1"/>
</dbReference>
<evidence type="ECO:0000313" key="1">
    <source>
        <dbReference type="EMBL" id="WDH80667.1"/>
    </source>
</evidence>
<name>A0AAX3MTM2_9BACL</name>
<organism evidence="1 2">
    <name type="scientific">Paenibacillus urinalis</name>
    <dbReference type="NCBI Taxonomy" id="521520"/>
    <lineage>
        <taxon>Bacteria</taxon>
        <taxon>Bacillati</taxon>
        <taxon>Bacillota</taxon>
        <taxon>Bacilli</taxon>
        <taxon>Bacillales</taxon>
        <taxon>Paenibacillaceae</taxon>
        <taxon>Paenibacillus</taxon>
    </lineage>
</organism>
<proteinExistence type="predicted"/>
<protein>
    <submittedName>
        <fullName evidence="1">Alpha/beta hydrolase-fold protein</fullName>
    </submittedName>
</protein>
<dbReference type="Gene3D" id="3.40.50.1820">
    <property type="entry name" value="alpha/beta hydrolase"/>
    <property type="match status" value="1"/>
</dbReference>
<dbReference type="Proteomes" id="UP001220962">
    <property type="component" value="Chromosome"/>
</dbReference>
<dbReference type="EMBL" id="CP118101">
    <property type="protein sequence ID" value="WDH80667.1"/>
    <property type="molecule type" value="Genomic_DNA"/>
</dbReference>